<dbReference type="EMBL" id="LGUT01001849">
    <property type="protein sequence ID" value="KOG88104.1"/>
    <property type="molecule type" value="Genomic_DNA"/>
</dbReference>
<proteinExistence type="predicted"/>
<gene>
    <name evidence="2" type="ORF">ADK38_21650</name>
</gene>
<dbReference type="InterPro" id="IPR005079">
    <property type="entry name" value="Peptidase_C45_hydrolase"/>
</dbReference>
<keyword evidence="3" id="KW-1185">Reference proteome</keyword>
<evidence type="ECO:0000313" key="3">
    <source>
        <dbReference type="Proteomes" id="UP000037020"/>
    </source>
</evidence>
<feature type="domain" description="Peptidase C45 hydrolase" evidence="1">
    <location>
        <begin position="98"/>
        <end position="289"/>
    </location>
</feature>
<dbReference type="InterPro" id="IPR029055">
    <property type="entry name" value="Ntn_hydrolases_N"/>
</dbReference>
<dbReference type="SUPFAM" id="SSF56235">
    <property type="entry name" value="N-terminal nucleophile aminohydrolases (Ntn hydrolases)"/>
    <property type="match status" value="1"/>
</dbReference>
<dbReference type="Pfam" id="PF03417">
    <property type="entry name" value="AAT"/>
    <property type="match status" value="1"/>
</dbReference>
<name>A0ABR5J417_9ACTN</name>
<comment type="caution">
    <text evidence="2">The sequence shown here is derived from an EMBL/GenBank/DDBJ whole genome shotgun (WGS) entry which is preliminary data.</text>
</comment>
<dbReference type="Gene3D" id="3.60.60.10">
    <property type="entry name" value="Penicillin V Acylase, Chain A"/>
    <property type="match status" value="1"/>
</dbReference>
<protein>
    <submittedName>
        <fullName evidence="2">Acyl-coenzyme A:6-aminopenicillanic acid acyl-transferase</fullName>
    </submittedName>
</protein>
<dbReference type="InterPro" id="IPR047794">
    <property type="entry name" value="C45_proenzyme-like"/>
</dbReference>
<dbReference type="NCBIfam" id="NF040521">
    <property type="entry name" value="C45_proenzyme"/>
    <property type="match status" value="1"/>
</dbReference>
<evidence type="ECO:0000259" key="1">
    <source>
        <dbReference type="Pfam" id="PF03417"/>
    </source>
</evidence>
<organism evidence="2 3">
    <name type="scientific">Streptomyces varsoviensis</name>
    <dbReference type="NCBI Taxonomy" id="67373"/>
    <lineage>
        <taxon>Bacteria</taxon>
        <taxon>Bacillati</taxon>
        <taxon>Actinomycetota</taxon>
        <taxon>Actinomycetes</taxon>
        <taxon>Kitasatosporales</taxon>
        <taxon>Streptomycetaceae</taxon>
        <taxon>Streptomyces</taxon>
    </lineage>
</organism>
<dbReference type="Proteomes" id="UP000037020">
    <property type="component" value="Unassembled WGS sequence"/>
</dbReference>
<reference evidence="2 3" key="1">
    <citation type="submission" date="2015-07" db="EMBL/GenBank/DDBJ databases">
        <authorList>
            <person name="Ju K.-S."/>
            <person name="Doroghazi J.R."/>
            <person name="Metcalf W.W."/>
        </authorList>
    </citation>
    <scope>NUCLEOTIDE SEQUENCE [LARGE SCALE GENOMIC DNA]</scope>
    <source>
        <strain evidence="2 3">NRRL B-3589</strain>
    </source>
</reference>
<evidence type="ECO:0000313" key="2">
    <source>
        <dbReference type="EMBL" id="KOG88104.1"/>
    </source>
</evidence>
<accession>A0ABR5J417</accession>
<sequence>MPRQHKTFRAIEVGDGTDGRWAAHVQGRWPAAKGWLSEEGRTAAGAARARRLFETHLPELVPVLDRLAGQMDRAGGETYLTHAALRPFFSGCTQAGAPGVLLRNYDFEPARCEGTIASSRFLRPVIGTLEEGWGLLDGMNDAGLAVSLTFGGRYVHGTGFSVLIVLRYLLETCDTVGEAVAALRGIPVGIPQNITLVDAERAVTVYVGPDIPLTEAPDACAANHQNLPVAEEHERFTRTQERLATMRAAVRAHGVDAAAMLRPPLYQYAYDVGLGTVYTAEYRPAEGRVIHHWPAATWEQSFHAFTPGERTVALGEEAARP</sequence>
<dbReference type="RefSeq" id="WP_030885902.1">
    <property type="nucleotide sequence ID" value="NZ_JBIRHZ010000004.1"/>
</dbReference>